<dbReference type="Proteomes" id="UP000319486">
    <property type="component" value="Unassembled WGS sequence"/>
</dbReference>
<evidence type="ECO:0000313" key="1">
    <source>
        <dbReference type="EMBL" id="TPG04916.1"/>
    </source>
</evidence>
<keyword evidence="2" id="KW-1185">Reference proteome</keyword>
<dbReference type="Pfam" id="PF12244">
    <property type="entry name" value="DUF3606"/>
    <property type="match status" value="1"/>
</dbReference>
<accession>A0A502BZI9</accession>
<dbReference type="InterPro" id="IPR022037">
    <property type="entry name" value="DUF3606"/>
</dbReference>
<name>A0A502BZI9_9GAMM</name>
<comment type="caution">
    <text evidence="1">The sequence shown here is derived from an EMBL/GenBank/DDBJ whole genome shotgun (WGS) entry which is preliminary data.</text>
</comment>
<dbReference type="EMBL" id="RCZO01000011">
    <property type="protein sequence ID" value="TPG04916.1"/>
    <property type="molecule type" value="Genomic_DNA"/>
</dbReference>
<protein>
    <submittedName>
        <fullName evidence="1">DUF3606 domain-containing protein</fullName>
    </submittedName>
</protein>
<organism evidence="1 2">
    <name type="scientific">Rhodanobacter glycinis</name>
    <dbReference type="NCBI Taxonomy" id="582702"/>
    <lineage>
        <taxon>Bacteria</taxon>
        <taxon>Pseudomonadati</taxon>
        <taxon>Pseudomonadota</taxon>
        <taxon>Gammaproteobacteria</taxon>
        <taxon>Lysobacterales</taxon>
        <taxon>Rhodanobacteraceae</taxon>
        <taxon>Rhodanobacter</taxon>
    </lineage>
</organism>
<reference evidence="1 2" key="1">
    <citation type="journal article" date="2019" name="Environ. Microbiol.">
        <title>Species interactions and distinct microbial communities in high Arctic permafrost affected cryosols are associated with the CH4 and CO2 gas fluxes.</title>
        <authorList>
            <person name="Altshuler I."/>
            <person name="Hamel J."/>
            <person name="Turney S."/>
            <person name="Magnuson E."/>
            <person name="Levesque R."/>
            <person name="Greer C."/>
            <person name="Whyte L.G."/>
        </authorList>
    </citation>
    <scope>NUCLEOTIDE SEQUENCE [LARGE SCALE GENOMIC DNA]</scope>
    <source>
        <strain evidence="1 2">S13Y</strain>
    </source>
</reference>
<dbReference type="AlphaFoldDB" id="A0A502BZI9"/>
<evidence type="ECO:0000313" key="2">
    <source>
        <dbReference type="Proteomes" id="UP000319486"/>
    </source>
</evidence>
<proteinExistence type="predicted"/>
<sequence>MGTRPLDGRHSVSVGEWINLHNRLNRAHWCGCFSCSDRELIEAVRATGSTEVGVVGLYLATRYALEGFEASDAGMNGAAAC</sequence>
<gene>
    <name evidence="1" type="ORF">EAH88_16195</name>
</gene>